<keyword evidence="12" id="KW-1185">Reference proteome</keyword>
<evidence type="ECO:0000256" key="4">
    <source>
        <dbReference type="ARBA" id="ARBA00022598"/>
    </source>
</evidence>
<organism evidence="11 12">
    <name type="scientific">Moraxella pluranimalium</name>
    <dbReference type="NCBI Taxonomy" id="470453"/>
    <lineage>
        <taxon>Bacteria</taxon>
        <taxon>Pseudomonadati</taxon>
        <taxon>Pseudomonadota</taxon>
        <taxon>Gammaproteobacteria</taxon>
        <taxon>Moraxellales</taxon>
        <taxon>Moraxellaceae</taxon>
        <taxon>Moraxella</taxon>
    </lineage>
</organism>
<name>A0A1T0CT07_9GAMM</name>
<accession>A0A1T0CT07</accession>
<dbReference type="AlphaFoldDB" id="A0A1T0CT07"/>
<evidence type="ECO:0000256" key="7">
    <source>
        <dbReference type="HAMAP-Rule" id="MF_00639"/>
    </source>
</evidence>
<evidence type="ECO:0000256" key="6">
    <source>
        <dbReference type="ARBA" id="ARBA00022840"/>
    </source>
</evidence>
<dbReference type="Pfam" id="PF02875">
    <property type="entry name" value="Mur_ligase_C"/>
    <property type="match status" value="1"/>
</dbReference>
<evidence type="ECO:0000313" key="11">
    <source>
        <dbReference type="EMBL" id="OOS25508.1"/>
    </source>
</evidence>
<dbReference type="GO" id="GO:0008764">
    <property type="term" value="F:UDP-N-acetylmuramoylalanine-D-glutamate ligase activity"/>
    <property type="evidence" value="ECO:0007669"/>
    <property type="project" value="UniProtKB-UniRule"/>
</dbReference>
<comment type="similarity">
    <text evidence="7">Belongs to the MurCDEF family.</text>
</comment>
<evidence type="ECO:0000256" key="2">
    <source>
        <dbReference type="ARBA" id="ARBA00004752"/>
    </source>
</evidence>
<keyword evidence="6 7" id="KW-0067">ATP-binding</keyword>
<keyword evidence="7 8" id="KW-0961">Cell wall biogenesis/degradation</keyword>
<dbReference type="SUPFAM" id="SSF53244">
    <property type="entry name" value="MurD-like peptide ligases, peptide-binding domain"/>
    <property type="match status" value="1"/>
</dbReference>
<evidence type="ECO:0000256" key="1">
    <source>
        <dbReference type="ARBA" id="ARBA00004496"/>
    </source>
</evidence>
<dbReference type="NCBIfam" id="TIGR01087">
    <property type="entry name" value="murD"/>
    <property type="match status" value="1"/>
</dbReference>
<keyword evidence="7 8" id="KW-0131">Cell cycle</keyword>
<dbReference type="GO" id="GO:0008360">
    <property type="term" value="P:regulation of cell shape"/>
    <property type="evidence" value="ECO:0007669"/>
    <property type="project" value="UniProtKB-KW"/>
</dbReference>
<keyword evidence="7 8" id="KW-0132">Cell division</keyword>
<dbReference type="PANTHER" id="PTHR43692:SF1">
    <property type="entry name" value="UDP-N-ACETYLMURAMOYLALANINE--D-GLUTAMATE LIGASE"/>
    <property type="match status" value="1"/>
</dbReference>
<dbReference type="Gene3D" id="3.90.190.20">
    <property type="entry name" value="Mur ligase, C-terminal domain"/>
    <property type="match status" value="1"/>
</dbReference>
<dbReference type="InterPro" id="IPR036565">
    <property type="entry name" value="Mur-like_cat_sf"/>
</dbReference>
<feature type="binding site" evidence="7">
    <location>
        <begin position="118"/>
        <end position="124"/>
    </location>
    <ligand>
        <name>ATP</name>
        <dbReference type="ChEBI" id="CHEBI:30616"/>
    </ligand>
</feature>
<comment type="pathway">
    <text evidence="2 7 8">Cell wall biogenesis; peptidoglycan biosynthesis.</text>
</comment>
<protein>
    <recommendedName>
        <fullName evidence="7 8">UDP-N-acetylmuramoylalanine--D-glutamate ligase</fullName>
        <ecNumber evidence="7 8">6.3.2.9</ecNumber>
    </recommendedName>
    <alternativeName>
        <fullName evidence="7">D-glutamic acid-adding enzyme</fullName>
    </alternativeName>
    <alternativeName>
        <fullName evidence="7">UDP-N-acetylmuramoyl-L-alanyl-D-glutamate synthetase</fullName>
    </alternativeName>
</protein>
<keyword evidence="3 7" id="KW-0963">Cytoplasm</keyword>
<dbReference type="InterPro" id="IPR036615">
    <property type="entry name" value="Mur_ligase_C_dom_sf"/>
</dbReference>
<dbReference type="RefSeq" id="WP_078253264.1">
    <property type="nucleotide sequence ID" value="NZ_MUYU01000006.1"/>
</dbReference>
<dbReference type="Gene3D" id="3.40.1190.10">
    <property type="entry name" value="Mur-like, catalytic domain"/>
    <property type="match status" value="1"/>
</dbReference>
<dbReference type="Gene3D" id="3.40.50.720">
    <property type="entry name" value="NAD(P)-binding Rossmann-like Domain"/>
    <property type="match status" value="1"/>
</dbReference>
<dbReference type="UniPathway" id="UPA00219"/>
<dbReference type="OrthoDB" id="9809796at2"/>
<dbReference type="GO" id="GO:0051301">
    <property type="term" value="P:cell division"/>
    <property type="evidence" value="ECO:0007669"/>
    <property type="project" value="UniProtKB-KW"/>
</dbReference>
<dbReference type="PANTHER" id="PTHR43692">
    <property type="entry name" value="UDP-N-ACETYLMURAMOYLALANINE--D-GLUTAMATE LIGASE"/>
    <property type="match status" value="1"/>
</dbReference>
<dbReference type="GO" id="GO:0005737">
    <property type="term" value="C:cytoplasm"/>
    <property type="evidence" value="ECO:0007669"/>
    <property type="project" value="UniProtKB-SubCell"/>
</dbReference>
<dbReference type="Proteomes" id="UP000189800">
    <property type="component" value="Unassembled WGS sequence"/>
</dbReference>
<feature type="domain" description="Mur ligase C-terminal" evidence="9">
    <location>
        <begin position="319"/>
        <end position="438"/>
    </location>
</feature>
<feature type="domain" description="Mur ligase central" evidence="10">
    <location>
        <begin position="116"/>
        <end position="297"/>
    </location>
</feature>
<evidence type="ECO:0000256" key="8">
    <source>
        <dbReference type="RuleBase" id="RU003664"/>
    </source>
</evidence>
<dbReference type="EC" id="6.3.2.9" evidence="7 8"/>
<comment type="caution">
    <text evidence="11">The sequence shown here is derived from an EMBL/GenBank/DDBJ whole genome shotgun (WGS) entry which is preliminary data.</text>
</comment>
<dbReference type="InterPro" id="IPR005762">
    <property type="entry name" value="MurD"/>
</dbReference>
<comment type="function">
    <text evidence="7 8">Cell wall formation. Catalyzes the addition of glutamate to the nucleotide precursor UDP-N-acetylmuramoyl-L-alanine (UMA).</text>
</comment>
<dbReference type="GO" id="GO:0005524">
    <property type="term" value="F:ATP binding"/>
    <property type="evidence" value="ECO:0007669"/>
    <property type="project" value="UniProtKB-UniRule"/>
</dbReference>
<proteinExistence type="inferred from homology"/>
<evidence type="ECO:0000256" key="5">
    <source>
        <dbReference type="ARBA" id="ARBA00022741"/>
    </source>
</evidence>
<gene>
    <name evidence="7" type="primary">murD</name>
    <name evidence="11" type="ORF">B0680_01350</name>
</gene>
<dbReference type="InterPro" id="IPR004101">
    <property type="entry name" value="Mur_ligase_C"/>
</dbReference>
<dbReference type="InterPro" id="IPR013221">
    <property type="entry name" value="Mur_ligase_cen"/>
</dbReference>
<dbReference type="EMBL" id="MUYU01000006">
    <property type="protein sequence ID" value="OOS25508.1"/>
    <property type="molecule type" value="Genomic_DNA"/>
</dbReference>
<evidence type="ECO:0000259" key="9">
    <source>
        <dbReference type="Pfam" id="PF02875"/>
    </source>
</evidence>
<comment type="subcellular location">
    <subcellularLocation>
        <location evidence="1 7 8">Cytoplasm</location>
    </subcellularLocation>
</comment>
<keyword evidence="5 7" id="KW-0547">Nucleotide-binding</keyword>
<evidence type="ECO:0000259" key="10">
    <source>
        <dbReference type="Pfam" id="PF08245"/>
    </source>
</evidence>
<dbReference type="Pfam" id="PF08245">
    <property type="entry name" value="Mur_ligase_M"/>
    <property type="match status" value="1"/>
</dbReference>
<dbReference type="SUPFAM" id="SSF53623">
    <property type="entry name" value="MurD-like peptide ligases, catalytic domain"/>
    <property type="match status" value="1"/>
</dbReference>
<reference evidence="11 12" key="1">
    <citation type="submission" date="2017-02" db="EMBL/GenBank/DDBJ databases">
        <title>Draft genome sequence of Moraxella pluranimalium CCUG 54913T type strain.</title>
        <authorList>
            <person name="Salva-Serra F."/>
            <person name="Engstrom-Jakobsson H."/>
            <person name="Thorell K."/>
            <person name="Jaen-Luchoro D."/>
            <person name="Gonzales-Siles L."/>
            <person name="Karlsson R."/>
            <person name="Yazdan S."/>
            <person name="Boulund F."/>
            <person name="Johnning A."/>
            <person name="Engstrand L."/>
            <person name="Kristiansson E."/>
            <person name="Moore E."/>
        </authorList>
    </citation>
    <scope>NUCLEOTIDE SEQUENCE [LARGE SCALE GENOMIC DNA]</scope>
    <source>
        <strain evidence="11 12">CCUG 54913</strain>
    </source>
</reference>
<comment type="catalytic activity">
    <reaction evidence="7 8">
        <text>UDP-N-acetyl-alpha-D-muramoyl-L-alanine + D-glutamate + ATP = UDP-N-acetyl-alpha-D-muramoyl-L-alanyl-D-glutamate + ADP + phosphate + H(+)</text>
        <dbReference type="Rhea" id="RHEA:16429"/>
        <dbReference type="ChEBI" id="CHEBI:15378"/>
        <dbReference type="ChEBI" id="CHEBI:29986"/>
        <dbReference type="ChEBI" id="CHEBI:30616"/>
        <dbReference type="ChEBI" id="CHEBI:43474"/>
        <dbReference type="ChEBI" id="CHEBI:83898"/>
        <dbReference type="ChEBI" id="CHEBI:83900"/>
        <dbReference type="ChEBI" id="CHEBI:456216"/>
        <dbReference type="EC" id="6.3.2.9"/>
    </reaction>
</comment>
<keyword evidence="7 8" id="KW-0133">Cell shape</keyword>
<keyword evidence="7 8" id="KW-0573">Peptidoglycan synthesis</keyword>
<sequence>MQNQKYAVIGLGGSGLSAVHYLTEQGAIVAVTDANANPPLADKLPAQVACHFGAIDGELLQSVDVIVISPGIDPRIPAVADAKRAGIPVISDVQLFIDALKARDTANGTRTPIIAITGSNAKSTVTTLVGEMAKTAGLITGIGGNIGTPALELLKIDDMQVAVLELSSFQLEHISHLGAQAATILNISADHLDRHDGMADYLAQKLRIFDQAHCAVICQDDAVLAQTCVDTLKRVAPTASITTTDSSLQAGRADFYLYDDGQGLALYHGADRLLATDKLKIKGKHNLLNALSALALAQAAGVPMPAMIETLTTFKGLPHRCEYVDEVQGKAYFNDSKGTNIGSTIAAIDGLGTVYGERSLALILGGMAKGQDFSELSRDVVRWVDTVYLIGVDAGHIEQGLIAGDATLADRLRHVGTLDAAVMQASQSTAKAVLLSPACASFDQFKSYGDRGEQFVQMVQDLAK</sequence>
<keyword evidence="4 7" id="KW-0436">Ligase</keyword>
<dbReference type="Pfam" id="PF21799">
    <property type="entry name" value="MurD-like_N"/>
    <property type="match status" value="1"/>
</dbReference>
<dbReference type="SUPFAM" id="SSF51984">
    <property type="entry name" value="MurCD N-terminal domain"/>
    <property type="match status" value="1"/>
</dbReference>
<dbReference type="GO" id="GO:0009252">
    <property type="term" value="P:peptidoglycan biosynthetic process"/>
    <property type="evidence" value="ECO:0007669"/>
    <property type="project" value="UniProtKB-UniRule"/>
</dbReference>
<dbReference type="GO" id="GO:0071555">
    <property type="term" value="P:cell wall organization"/>
    <property type="evidence" value="ECO:0007669"/>
    <property type="project" value="UniProtKB-KW"/>
</dbReference>
<evidence type="ECO:0000313" key="12">
    <source>
        <dbReference type="Proteomes" id="UP000189800"/>
    </source>
</evidence>
<dbReference type="HAMAP" id="MF_00639">
    <property type="entry name" value="MurD"/>
    <property type="match status" value="1"/>
</dbReference>
<dbReference type="STRING" id="470453.B0680_01350"/>
<evidence type="ECO:0000256" key="3">
    <source>
        <dbReference type="ARBA" id="ARBA00022490"/>
    </source>
</evidence>